<feature type="compositionally biased region" description="Low complexity" evidence="2">
    <location>
        <begin position="108"/>
        <end position="130"/>
    </location>
</feature>
<evidence type="ECO:0000313" key="4">
    <source>
        <dbReference type="Proteomes" id="UP000193067"/>
    </source>
</evidence>
<evidence type="ECO:0000256" key="1">
    <source>
        <dbReference type="SAM" id="Coils"/>
    </source>
</evidence>
<feature type="coiled-coil region" evidence="1">
    <location>
        <begin position="407"/>
        <end position="451"/>
    </location>
</feature>
<feature type="compositionally biased region" description="Low complexity" evidence="2">
    <location>
        <begin position="294"/>
        <end position="344"/>
    </location>
</feature>
<evidence type="ECO:0000313" key="3">
    <source>
        <dbReference type="EMBL" id="OSD07948.1"/>
    </source>
</evidence>
<gene>
    <name evidence="3" type="ORF">PYCCODRAFT_1497653</name>
</gene>
<sequence length="492" mass="53332">MKLVVRVQYVGDRARILLREDQAPEYTKGLIDDLTAYGFPVPHEQKPVEKSGFMLCHYYVERDSDMHRIIQTAFARAKAEASTLIDRSIRYISLNEDGVMHSTNLSQKPYKPKTYNNKPDYQNQQPPYQNSGYKQQYGKAPKYPSTISQARHAVSPLAHRMAVDAPGPSGYDMDYRDSDVQHTHRSPPATSSEGTSSMVDVTQQTLMQLSQSSAFQSLLQKAVPGSAAPSAAVKTEPASPADLSMILRQPVSAPPPQPQIPNLQALLEKAGVKSASAQAVLQNRPPSHDQYHPANSKAAMAPSSSMASVSHAGPMPSSSSGTSIPAPSASTSGAQNGSSSTSTTPRVPTLRELWDIRREITALQARGRNTAAELRAAGQQIPLGPEDATPPSMTGGNAGGGADLLKMRELEAEILSLRKQLTQETNARKLAEATLRAERALRNEVEDVKRECRQPFVVPALFDAFMKIGQMTGDVLADAPPNTQGNAMSMEY</sequence>
<dbReference type="OrthoDB" id="3070390at2759"/>
<dbReference type="EMBL" id="KZ084087">
    <property type="protein sequence ID" value="OSD07948.1"/>
    <property type="molecule type" value="Genomic_DNA"/>
</dbReference>
<keyword evidence="4" id="KW-1185">Reference proteome</keyword>
<feature type="compositionally biased region" description="Polar residues" evidence="2">
    <location>
        <begin position="188"/>
        <end position="197"/>
    </location>
</feature>
<reference evidence="3 4" key="1">
    <citation type="journal article" date="2015" name="Biotechnol. Biofuels">
        <title>Enhanced degradation of softwood versus hardwood by the white-rot fungus Pycnoporus coccineus.</title>
        <authorList>
            <person name="Couturier M."/>
            <person name="Navarro D."/>
            <person name="Chevret D."/>
            <person name="Henrissat B."/>
            <person name="Piumi F."/>
            <person name="Ruiz-Duenas F.J."/>
            <person name="Martinez A.T."/>
            <person name="Grigoriev I.V."/>
            <person name="Riley R."/>
            <person name="Lipzen A."/>
            <person name="Berrin J.G."/>
            <person name="Master E.R."/>
            <person name="Rosso M.N."/>
        </authorList>
    </citation>
    <scope>NUCLEOTIDE SEQUENCE [LARGE SCALE GENOMIC DNA]</scope>
    <source>
        <strain evidence="3 4">BRFM310</strain>
    </source>
</reference>
<proteinExistence type="predicted"/>
<dbReference type="STRING" id="1353009.A0A1Y2J3G2"/>
<feature type="compositionally biased region" description="Basic and acidic residues" evidence="2">
    <location>
        <begin position="173"/>
        <end position="182"/>
    </location>
</feature>
<accession>A0A1Y2J3G2</accession>
<protein>
    <submittedName>
        <fullName evidence="3">Uncharacterized protein</fullName>
    </submittedName>
</protein>
<feature type="region of interest" description="Disordered" evidence="2">
    <location>
        <begin position="165"/>
        <end position="197"/>
    </location>
</feature>
<name>A0A1Y2J3G2_TRAC3</name>
<organism evidence="3 4">
    <name type="scientific">Trametes coccinea (strain BRFM310)</name>
    <name type="common">Pycnoporus coccineus</name>
    <dbReference type="NCBI Taxonomy" id="1353009"/>
    <lineage>
        <taxon>Eukaryota</taxon>
        <taxon>Fungi</taxon>
        <taxon>Dikarya</taxon>
        <taxon>Basidiomycota</taxon>
        <taxon>Agaricomycotina</taxon>
        <taxon>Agaricomycetes</taxon>
        <taxon>Polyporales</taxon>
        <taxon>Polyporaceae</taxon>
        <taxon>Trametes</taxon>
    </lineage>
</organism>
<dbReference type="AlphaFoldDB" id="A0A1Y2J3G2"/>
<feature type="region of interest" description="Disordered" evidence="2">
    <location>
        <begin position="102"/>
        <end position="144"/>
    </location>
</feature>
<dbReference type="Proteomes" id="UP000193067">
    <property type="component" value="Unassembled WGS sequence"/>
</dbReference>
<keyword evidence="1" id="KW-0175">Coiled coil</keyword>
<feature type="region of interest" description="Disordered" evidence="2">
    <location>
        <begin position="283"/>
        <end position="350"/>
    </location>
</feature>
<evidence type="ECO:0000256" key="2">
    <source>
        <dbReference type="SAM" id="MobiDB-lite"/>
    </source>
</evidence>